<evidence type="ECO:0000313" key="9">
    <source>
        <dbReference type="EMBL" id="KTD38158.1"/>
    </source>
</evidence>
<organism evidence="9 10">
    <name type="scientific">Legionella oakridgensis</name>
    <dbReference type="NCBI Taxonomy" id="29423"/>
    <lineage>
        <taxon>Bacteria</taxon>
        <taxon>Pseudomonadati</taxon>
        <taxon>Pseudomonadota</taxon>
        <taxon>Gammaproteobacteria</taxon>
        <taxon>Legionellales</taxon>
        <taxon>Legionellaceae</taxon>
        <taxon>Legionella</taxon>
    </lineage>
</organism>
<proteinExistence type="inferred from homology"/>
<comment type="catalytic activity">
    <reaction evidence="7">
        <text>a 2'-deoxyadenosine in DNA + S-adenosyl-L-methionine = an N(6)-methyl-2'-deoxyadenosine in DNA + S-adenosyl-L-homocysteine + H(+)</text>
        <dbReference type="Rhea" id="RHEA:15197"/>
        <dbReference type="Rhea" id="RHEA-COMP:12418"/>
        <dbReference type="Rhea" id="RHEA-COMP:12419"/>
        <dbReference type="ChEBI" id="CHEBI:15378"/>
        <dbReference type="ChEBI" id="CHEBI:57856"/>
        <dbReference type="ChEBI" id="CHEBI:59789"/>
        <dbReference type="ChEBI" id="CHEBI:90615"/>
        <dbReference type="ChEBI" id="CHEBI:90616"/>
        <dbReference type="EC" id="2.1.1.72"/>
    </reaction>
</comment>
<dbReference type="InterPro" id="IPR003356">
    <property type="entry name" value="DNA_methylase_A-5"/>
</dbReference>
<sequence>MNINKRSQMSNNYDDLGLLLDCTRNCGLQIEEALIGLVTLSVIAKENPNNFHELCIGPKNQKELFFDIIKKNKFLEKYELSRCLISAMQFTSADALEKLVSYINNVTDFNKFADELTNAFQKSASKEFELSITDQVIVEIIKGIIGDTSQLTIYDGAAGICSLTSQMTSKKLLLEDINSKFVAIGRCILFLKDMDAEYTLANSLTSNKKSVSADLVVTQAPWGVRFTPNDIEKIKESKYIQLKNKIEIPTSANDSLWIQHSIYHLNKNGRAILLMPQGWLFRGGYDAELRNYLIGSDLIEAIIGLPSGLLKNTMIPTVLLIINRNKFIKNIIHYIDASKFGRKQKRHLELSKDEINLIAKLASGLLSESPYYRAVSLCEISENSNDLNISRYFSAEVKFKKHDLDHEIELLKIARLKFDSANEHLIGLLTQKI</sequence>
<accession>A0A0W0X0P4</accession>
<gene>
    <name evidence="9" type="ORF">Loak_1834</name>
</gene>
<feature type="domain" description="DNA methylase adenine-specific" evidence="8">
    <location>
        <begin position="133"/>
        <end position="396"/>
    </location>
</feature>
<dbReference type="GO" id="GO:0008170">
    <property type="term" value="F:N-methyltransferase activity"/>
    <property type="evidence" value="ECO:0007669"/>
    <property type="project" value="InterPro"/>
</dbReference>
<evidence type="ECO:0000256" key="1">
    <source>
        <dbReference type="ARBA" id="ARBA00006594"/>
    </source>
</evidence>
<keyword evidence="6" id="KW-0680">Restriction system</keyword>
<evidence type="ECO:0000256" key="2">
    <source>
        <dbReference type="ARBA" id="ARBA00011900"/>
    </source>
</evidence>
<evidence type="ECO:0000256" key="6">
    <source>
        <dbReference type="ARBA" id="ARBA00022747"/>
    </source>
</evidence>
<name>A0A0W0X0P4_9GAMM</name>
<dbReference type="GO" id="GO:0032259">
    <property type="term" value="P:methylation"/>
    <property type="evidence" value="ECO:0007669"/>
    <property type="project" value="UniProtKB-KW"/>
</dbReference>
<evidence type="ECO:0000313" key="10">
    <source>
        <dbReference type="Proteomes" id="UP000054858"/>
    </source>
</evidence>
<dbReference type="InterPro" id="IPR029063">
    <property type="entry name" value="SAM-dependent_MTases_sf"/>
</dbReference>
<dbReference type="GO" id="GO:0009307">
    <property type="term" value="P:DNA restriction-modification system"/>
    <property type="evidence" value="ECO:0007669"/>
    <property type="project" value="UniProtKB-KW"/>
</dbReference>
<dbReference type="GO" id="GO:0003677">
    <property type="term" value="F:DNA binding"/>
    <property type="evidence" value="ECO:0007669"/>
    <property type="project" value="InterPro"/>
</dbReference>
<keyword evidence="5" id="KW-0949">S-adenosyl-L-methionine</keyword>
<dbReference type="PANTHER" id="PTHR42933">
    <property type="entry name" value="SLR6095 PROTEIN"/>
    <property type="match status" value="1"/>
</dbReference>
<evidence type="ECO:0000256" key="3">
    <source>
        <dbReference type="ARBA" id="ARBA00022603"/>
    </source>
</evidence>
<dbReference type="SUPFAM" id="SSF53335">
    <property type="entry name" value="S-adenosyl-L-methionine-dependent methyltransferases"/>
    <property type="match status" value="1"/>
</dbReference>
<dbReference type="GO" id="GO:0009007">
    <property type="term" value="F:site-specific DNA-methyltransferase (adenine-specific) activity"/>
    <property type="evidence" value="ECO:0007669"/>
    <property type="project" value="UniProtKB-EC"/>
</dbReference>
<evidence type="ECO:0000256" key="4">
    <source>
        <dbReference type="ARBA" id="ARBA00022679"/>
    </source>
</evidence>
<comment type="similarity">
    <text evidence="1">Belongs to the N(4)/N(6)-methyltransferase family.</text>
</comment>
<dbReference type="PATRIC" id="fig|29423.5.peg.1922"/>
<protein>
    <recommendedName>
        <fullName evidence="2">site-specific DNA-methyltransferase (adenine-specific)</fullName>
        <ecNumber evidence="2">2.1.1.72</ecNumber>
    </recommendedName>
</protein>
<reference evidence="9 10" key="1">
    <citation type="submission" date="2015-11" db="EMBL/GenBank/DDBJ databases">
        <title>Genomic analysis of 38 Legionella species identifies large and diverse effector repertoires.</title>
        <authorList>
            <person name="Burstein D."/>
            <person name="Amaro F."/>
            <person name="Zusman T."/>
            <person name="Lifshitz Z."/>
            <person name="Cohen O."/>
            <person name="Gilbert J.A."/>
            <person name="Pupko T."/>
            <person name="Shuman H.A."/>
            <person name="Segal G."/>
        </authorList>
    </citation>
    <scope>NUCLEOTIDE SEQUENCE [LARGE SCALE GENOMIC DNA]</scope>
    <source>
        <strain evidence="9 10">Oak Ridge-10</strain>
    </source>
</reference>
<dbReference type="Gene3D" id="3.40.50.150">
    <property type="entry name" value="Vaccinia Virus protein VP39"/>
    <property type="match status" value="1"/>
</dbReference>
<keyword evidence="3" id="KW-0489">Methyltransferase</keyword>
<keyword evidence="4" id="KW-0808">Transferase</keyword>
<dbReference type="Pfam" id="PF02384">
    <property type="entry name" value="N6_Mtase"/>
    <property type="match status" value="1"/>
</dbReference>
<dbReference type="PANTHER" id="PTHR42933:SF1">
    <property type="entry name" value="SITE-SPECIFIC DNA-METHYLTRANSFERASE (ADENINE-SPECIFIC)"/>
    <property type="match status" value="1"/>
</dbReference>
<dbReference type="InterPro" id="IPR051537">
    <property type="entry name" value="DNA_Adenine_Mtase"/>
</dbReference>
<comment type="caution">
    <text evidence="9">The sequence shown here is derived from an EMBL/GenBank/DDBJ whole genome shotgun (WGS) entry which is preliminary data.</text>
</comment>
<evidence type="ECO:0000256" key="7">
    <source>
        <dbReference type="ARBA" id="ARBA00047942"/>
    </source>
</evidence>
<dbReference type="AlphaFoldDB" id="A0A0W0X0P4"/>
<evidence type="ECO:0000259" key="8">
    <source>
        <dbReference type="Pfam" id="PF02384"/>
    </source>
</evidence>
<dbReference type="RefSeq" id="WP_058388914.1">
    <property type="nucleotide sequence ID" value="NZ_LCUA01000003.1"/>
</dbReference>
<dbReference type="Proteomes" id="UP000054858">
    <property type="component" value="Unassembled WGS sequence"/>
</dbReference>
<dbReference type="EC" id="2.1.1.72" evidence="2"/>
<evidence type="ECO:0000256" key="5">
    <source>
        <dbReference type="ARBA" id="ARBA00022691"/>
    </source>
</evidence>
<dbReference type="EMBL" id="LNYP01000029">
    <property type="protein sequence ID" value="KTD38158.1"/>
    <property type="molecule type" value="Genomic_DNA"/>
</dbReference>